<accession>A0A3P3VNC1</accession>
<dbReference type="RefSeq" id="WP_125014622.1">
    <property type="nucleotide sequence ID" value="NZ_QWEZ01000001.1"/>
</dbReference>
<evidence type="ECO:0000256" key="2">
    <source>
        <dbReference type="SAM" id="SignalP"/>
    </source>
</evidence>
<gene>
    <name evidence="3" type="ORF">D0544_03520</name>
</gene>
<protein>
    <submittedName>
        <fullName evidence="3">Uncharacterized protein</fullName>
    </submittedName>
</protein>
<dbReference type="EMBL" id="QWEZ01000001">
    <property type="protein sequence ID" value="RRJ84195.1"/>
    <property type="molecule type" value="Genomic_DNA"/>
</dbReference>
<organism evidence="3 4">
    <name type="scientific">Aestuariirhabdus litorea</name>
    <dbReference type="NCBI Taxonomy" id="2528527"/>
    <lineage>
        <taxon>Bacteria</taxon>
        <taxon>Pseudomonadati</taxon>
        <taxon>Pseudomonadota</taxon>
        <taxon>Gammaproteobacteria</taxon>
        <taxon>Oceanospirillales</taxon>
        <taxon>Aestuariirhabdaceae</taxon>
        <taxon>Aestuariirhabdus</taxon>
    </lineage>
</organism>
<evidence type="ECO:0000313" key="4">
    <source>
        <dbReference type="Proteomes" id="UP000280792"/>
    </source>
</evidence>
<feature type="region of interest" description="Disordered" evidence="1">
    <location>
        <begin position="105"/>
        <end position="128"/>
    </location>
</feature>
<evidence type="ECO:0000256" key="1">
    <source>
        <dbReference type="SAM" id="MobiDB-lite"/>
    </source>
</evidence>
<evidence type="ECO:0000313" key="3">
    <source>
        <dbReference type="EMBL" id="RRJ84195.1"/>
    </source>
</evidence>
<feature type="chain" id="PRO_5018079333" evidence="2">
    <location>
        <begin position="24"/>
        <end position="128"/>
    </location>
</feature>
<feature type="region of interest" description="Disordered" evidence="1">
    <location>
        <begin position="43"/>
        <end position="88"/>
    </location>
</feature>
<reference evidence="3 4" key="2">
    <citation type="submission" date="2018-12" db="EMBL/GenBank/DDBJ databases">
        <title>Simiduia agarivorans gen. nov., sp. nov., a marine, agarolytic bacterium isolated from shallow coastal water from Keelung, Taiwan.</title>
        <authorList>
            <person name="Shieh W.Y."/>
        </authorList>
    </citation>
    <scope>NUCLEOTIDE SEQUENCE [LARGE SCALE GENOMIC DNA]</scope>
    <source>
        <strain evidence="3 4">GTF-13</strain>
    </source>
</reference>
<reference evidence="3 4" key="1">
    <citation type="submission" date="2018-08" db="EMBL/GenBank/DDBJ databases">
        <authorList>
            <person name="Khan S.A."/>
        </authorList>
    </citation>
    <scope>NUCLEOTIDE SEQUENCE [LARGE SCALE GENOMIC DNA]</scope>
    <source>
        <strain evidence="3 4">GTF-13</strain>
    </source>
</reference>
<keyword evidence="2" id="KW-0732">Signal</keyword>
<dbReference type="AlphaFoldDB" id="A0A3P3VNC1"/>
<sequence length="128" mass="12936">MTAISLLSRVWICSVLIAGGVCAAEPPAVSDFRFPLPGESTVKPTPIDELNRSGLQPPPSPVVGEPHAPVIEGSGASRGQTDSLGQAISPAGKVLGTVDSLGRVIEPGSGAIRGQTPAAGQPLRPLVK</sequence>
<comment type="caution">
    <text evidence="3">The sequence shown here is derived from an EMBL/GenBank/DDBJ whole genome shotgun (WGS) entry which is preliminary data.</text>
</comment>
<keyword evidence="4" id="KW-1185">Reference proteome</keyword>
<feature type="signal peptide" evidence="2">
    <location>
        <begin position="1"/>
        <end position="23"/>
    </location>
</feature>
<name>A0A3P3VNC1_9GAMM</name>
<proteinExistence type="predicted"/>
<feature type="compositionally biased region" description="Polar residues" evidence="1">
    <location>
        <begin position="77"/>
        <end position="86"/>
    </location>
</feature>
<dbReference type="Proteomes" id="UP000280792">
    <property type="component" value="Unassembled WGS sequence"/>
</dbReference>